<keyword evidence="2" id="KW-1185">Reference proteome</keyword>
<comment type="caution">
    <text evidence="1">The sequence shown here is derived from an EMBL/GenBank/DDBJ whole genome shotgun (WGS) entry which is preliminary data.</text>
</comment>
<evidence type="ECO:0000313" key="1">
    <source>
        <dbReference type="EMBL" id="GGG05607.1"/>
    </source>
</evidence>
<proteinExistence type="predicted"/>
<organism evidence="1 2">
    <name type="scientific">Paenibacillus aceti</name>
    <dbReference type="NCBI Taxonomy" id="1820010"/>
    <lineage>
        <taxon>Bacteria</taxon>
        <taxon>Bacillati</taxon>
        <taxon>Bacillota</taxon>
        <taxon>Bacilli</taxon>
        <taxon>Bacillales</taxon>
        <taxon>Paenibacillaceae</taxon>
        <taxon>Paenibacillus</taxon>
    </lineage>
</organism>
<dbReference type="EMBL" id="BMIW01000021">
    <property type="protein sequence ID" value="GGG05607.1"/>
    <property type="molecule type" value="Genomic_DNA"/>
</dbReference>
<protein>
    <submittedName>
        <fullName evidence="1">Uncharacterized protein</fullName>
    </submittedName>
</protein>
<reference evidence="2" key="1">
    <citation type="journal article" date="2019" name="Int. J. Syst. Evol. Microbiol.">
        <title>The Global Catalogue of Microorganisms (GCM) 10K type strain sequencing project: providing services to taxonomists for standard genome sequencing and annotation.</title>
        <authorList>
            <consortium name="The Broad Institute Genomics Platform"/>
            <consortium name="The Broad Institute Genome Sequencing Center for Infectious Disease"/>
            <person name="Wu L."/>
            <person name="Ma J."/>
        </authorList>
    </citation>
    <scope>NUCLEOTIDE SEQUENCE [LARGE SCALE GENOMIC DNA]</scope>
    <source>
        <strain evidence="2">CGMCC 1.15420</strain>
    </source>
</reference>
<evidence type="ECO:0000313" key="2">
    <source>
        <dbReference type="Proteomes" id="UP000608420"/>
    </source>
</evidence>
<name>A0ABQ1W0T6_9BACL</name>
<accession>A0ABQ1W0T6</accession>
<dbReference type="Proteomes" id="UP000608420">
    <property type="component" value="Unassembled WGS sequence"/>
</dbReference>
<sequence length="54" mass="6516">MNEDEIIYFWIQADTPKSRYKYNMLVPSLLIWNFEILKDGHFMKSEITKEPGHP</sequence>
<gene>
    <name evidence="1" type="ORF">GCM10010913_29230</name>
</gene>